<dbReference type="Proteomes" id="UP000438167">
    <property type="component" value="Segment"/>
</dbReference>
<accession>A0A6B9JE89</accession>
<proteinExistence type="predicted"/>
<sequence>MITAQLLGGPCDGVTIQLKEDMDAFQIPCTLVTDNPAMQSKDIGPGFPATATYALFQTLPSGTRVFRLSGIHSRDA</sequence>
<keyword evidence="2" id="KW-1185">Reference proteome</keyword>
<dbReference type="KEGG" id="vg:55815371"/>
<name>A0A6B9JE89_9CAUD</name>
<dbReference type="EMBL" id="MN703411">
    <property type="protein sequence ID" value="QGZ17142.1"/>
    <property type="molecule type" value="Genomic_DNA"/>
</dbReference>
<evidence type="ECO:0000313" key="1">
    <source>
        <dbReference type="EMBL" id="QGZ17142.1"/>
    </source>
</evidence>
<organism evidence="1 2">
    <name type="scientific">Arthrobacter phage DrYang</name>
    <dbReference type="NCBI Taxonomy" id="2686080"/>
    <lineage>
        <taxon>Viruses</taxon>
        <taxon>Duplodnaviria</taxon>
        <taxon>Heunggongvirae</taxon>
        <taxon>Uroviricota</taxon>
        <taxon>Caudoviricetes</taxon>
        <taxon>Klausavirus</taxon>
        <taxon>Klausavirus dryang</taxon>
    </lineage>
</organism>
<reference evidence="1 2" key="1">
    <citation type="submission" date="2019-11" db="EMBL/GenBank/DDBJ databases">
        <authorList>
            <person name="Donovan J."/>
            <person name="Schaffer R."/>
            <person name="Bae M.S."/>
            <person name="Gitobu P.N."/>
            <person name="Guan P."/>
            <person name="Olavarrieta M.P."/>
            <person name="Perez Cortez K."/>
            <person name="Tozier F.G."/>
            <person name="Vasilopoulos H."/>
            <person name="Zhang S."/>
            <person name="Kapinos A."/>
            <person name="Freise A.C."/>
            <person name="Moberg-Parker J."/>
            <person name="Garlena R.A."/>
            <person name="Russell D.A."/>
            <person name="Pope W.H."/>
            <person name="Jacobs-Sera D."/>
            <person name="Hatfull G.F."/>
        </authorList>
    </citation>
    <scope>NUCLEOTIDE SEQUENCE [LARGE SCALE GENOMIC DNA]</scope>
</reference>
<dbReference type="RefSeq" id="YP_009885965.1">
    <property type="nucleotide sequence ID" value="NC_049489.1"/>
</dbReference>
<protein>
    <submittedName>
        <fullName evidence="1">Uncharacterized protein</fullName>
    </submittedName>
</protein>
<dbReference type="GeneID" id="55815371"/>
<evidence type="ECO:0000313" key="2">
    <source>
        <dbReference type="Proteomes" id="UP000438167"/>
    </source>
</evidence>
<gene>
    <name evidence="1" type="primary">43</name>
    <name evidence="1" type="ORF">SEA_DRYANG_43</name>
</gene>